<keyword evidence="3" id="KW-0274">FAD</keyword>
<dbReference type="PANTHER" id="PTHR46028:SF2">
    <property type="entry name" value="KYNURENINE 3-MONOOXYGENASE"/>
    <property type="match status" value="1"/>
</dbReference>
<keyword evidence="4" id="KW-0521">NADP</keyword>
<gene>
    <name evidence="8" type="primary">kh-L</name>
    <name evidence="8" type="ORF">Hamer_G027245</name>
</gene>
<evidence type="ECO:0000256" key="4">
    <source>
        <dbReference type="ARBA" id="ARBA00022857"/>
    </source>
</evidence>
<dbReference type="InterPro" id="IPR036188">
    <property type="entry name" value="FAD/NAD-bd_sf"/>
</dbReference>
<evidence type="ECO:0000256" key="1">
    <source>
        <dbReference type="ARBA" id="ARBA00001974"/>
    </source>
</evidence>
<dbReference type="SUPFAM" id="SSF51905">
    <property type="entry name" value="FAD/NAD(P)-binding domain"/>
    <property type="match status" value="1"/>
</dbReference>
<dbReference type="Pfam" id="PF01494">
    <property type="entry name" value="FAD_binding_3"/>
    <property type="match status" value="1"/>
</dbReference>
<dbReference type="GO" id="GO:0070189">
    <property type="term" value="P:kynurenine metabolic process"/>
    <property type="evidence" value="ECO:0007669"/>
    <property type="project" value="TreeGrafter"/>
</dbReference>
<comment type="caution">
    <text evidence="8">The sequence shown here is derived from an EMBL/GenBank/DDBJ whole genome shotgun (WGS) entry which is preliminary data.</text>
</comment>
<evidence type="ECO:0000256" key="5">
    <source>
        <dbReference type="ARBA" id="ARBA00023002"/>
    </source>
</evidence>
<keyword evidence="2" id="KW-0285">Flavoprotein</keyword>
<dbReference type="PANTHER" id="PTHR46028">
    <property type="entry name" value="KYNURENINE 3-MONOOXYGENASE"/>
    <property type="match status" value="1"/>
</dbReference>
<feature type="domain" description="FAD-binding" evidence="7">
    <location>
        <begin position="18"/>
        <end position="132"/>
    </location>
</feature>
<organism evidence="8 9">
    <name type="scientific">Homarus americanus</name>
    <name type="common">American lobster</name>
    <dbReference type="NCBI Taxonomy" id="6706"/>
    <lineage>
        <taxon>Eukaryota</taxon>
        <taxon>Metazoa</taxon>
        <taxon>Ecdysozoa</taxon>
        <taxon>Arthropoda</taxon>
        <taxon>Crustacea</taxon>
        <taxon>Multicrustacea</taxon>
        <taxon>Malacostraca</taxon>
        <taxon>Eumalacostraca</taxon>
        <taxon>Eucarida</taxon>
        <taxon>Decapoda</taxon>
        <taxon>Pleocyemata</taxon>
        <taxon>Astacidea</taxon>
        <taxon>Nephropoidea</taxon>
        <taxon>Nephropidae</taxon>
        <taxon>Homarus</taxon>
    </lineage>
</organism>
<dbReference type="Gene3D" id="3.50.50.60">
    <property type="entry name" value="FAD/NAD(P)-binding domain"/>
    <property type="match status" value="1"/>
</dbReference>
<evidence type="ECO:0000259" key="7">
    <source>
        <dbReference type="Pfam" id="PF01494"/>
    </source>
</evidence>
<dbReference type="GO" id="GO:0071949">
    <property type="term" value="F:FAD binding"/>
    <property type="evidence" value="ECO:0007669"/>
    <property type="project" value="InterPro"/>
</dbReference>
<evidence type="ECO:0000256" key="6">
    <source>
        <dbReference type="ARBA" id="ARBA00023033"/>
    </source>
</evidence>
<dbReference type="GO" id="GO:0004502">
    <property type="term" value="F:kynurenine 3-monooxygenase activity"/>
    <property type="evidence" value="ECO:0007669"/>
    <property type="project" value="TreeGrafter"/>
</dbReference>
<dbReference type="InterPro" id="IPR002938">
    <property type="entry name" value="FAD-bd"/>
</dbReference>
<reference evidence="8" key="1">
    <citation type="journal article" date="2021" name="Sci. Adv.">
        <title>The American lobster genome reveals insights on longevity, neural, and immune adaptations.</title>
        <authorList>
            <person name="Polinski J.M."/>
            <person name="Zimin A.V."/>
            <person name="Clark K.F."/>
            <person name="Kohn A.B."/>
            <person name="Sadowski N."/>
            <person name="Timp W."/>
            <person name="Ptitsyn A."/>
            <person name="Khanna P."/>
            <person name="Romanova D.Y."/>
            <person name="Williams P."/>
            <person name="Greenwood S.J."/>
            <person name="Moroz L.L."/>
            <person name="Walt D.R."/>
            <person name="Bodnar A.G."/>
        </authorList>
    </citation>
    <scope>NUCLEOTIDE SEQUENCE</scope>
    <source>
        <strain evidence="8">GMGI-L3</strain>
    </source>
</reference>
<dbReference type="AlphaFoldDB" id="A0A8J5MZJ1"/>
<keyword evidence="9" id="KW-1185">Reference proteome</keyword>
<sequence length="176" mass="20351">MLRRSINLAMSIRGRAGLKTMGLEDKIIKNHGIPMVARMIHNKDNTIKSIQYNKDGKCIYSVGRRYLNEELLTKAEEFPNVHVHFCHKLLTADLTKGTMIFLNTKTKEELHVEADLLIGCDGAYSSMRKEMMKRPHFNYSQQYIPHGYMELCIPATPDNEIFDELTTPEILLDFFK</sequence>
<proteinExistence type="predicted"/>
<evidence type="ECO:0000313" key="8">
    <source>
        <dbReference type="EMBL" id="KAG7169161.1"/>
    </source>
</evidence>
<comment type="cofactor">
    <cofactor evidence="1">
        <name>FAD</name>
        <dbReference type="ChEBI" id="CHEBI:57692"/>
    </cofactor>
</comment>
<feature type="non-terminal residue" evidence="8">
    <location>
        <position position="1"/>
    </location>
</feature>
<keyword evidence="5" id="KW-0560">Oxidoreductase</keyword>
<evidence type="ECO:0000313" key="9">
    <source>
        <dbReference type="Proteomes" id="UP000747542"/>
    </source>
</evidence>
<accession>A0A8J5MZJ1</accession>
<dbReference type="EMBL" id="JAHLQT010018144">
    <property type="protein sequence ID" value="KAG7169161.1"/>
    <property type="molecule type" value="Genomic_DNA"/>
</dbReference>
<evidence type="ECO:0000256" key="3">
    <source>
        <dbReference type="ARBA" id="ARBA00022827"/>
    </source>
</evidence>
<keyword evidence="6" id="KW-0503">Monooxygenase</keyword>
<dbReference type="GO" id="GO:0005741">
    <property type="term" value="C:mitochondrial outer membrane"/>
    <property type="evidence" value="ECO:0007669"/>
    <property type="project" value="TreeGrafter"/>
</dbReference>
<evidence type="ECO:0000256" key="2">
    <source>
        <dbReference type="ARBA" id="ARBA00022630"/>
    </source>
</evidence>
<protein>
    <submittedName>
        <fullName evidence="8">Kynurenine 3-monooxygenase-like</fullName>
    </submittedName>
</protein>
<name>A0A8J5MZJ1_HOMAM</name>
<dbReference type="Proteomes" id="UP000747542">
    <property type="component" value="Unassembled WGS sequence"/>
</dbReference>